<dbReference type="EMBL" id="MK072000">
    <property type="protein sequence ID" value="AYV76886.1"/>
    <property type="molecule type" value="Genomic_DNA"/>
</dbReference>
<evidence type="ECO:0000256" key="12">
    <source>
        <dbReference type="RuleBase" id="RU000544"/>
    </source>
</evidence>
<protein>
    <recommendedName>
        <fullName evidence="3 12">Thymidine kinase</fullName>
        <ecNumber evidence="2 12">2.7.1.21</ecNumber>
    </recommendedName>
</protein>
<evidence type="ECO:0000256" key="4">
    <source>
        <dbReference type="ARBA" id="ARBA00022634"/>
    </source>
</evidence>
<dbReference type="EC" id="2.7.1.21" evidence="2 12"/>
<dbReference type="FunFam" id="3.40.50.300:FF:000948">
    <property type="entry name" value="Thymidine kinase"/>
    <property type="match status" value="1"/>
</dbReference>
<dbReference type="InterPro" id="IPR001267">
    <property type="entry name" value="Thymidine_kinase"/>
</dbReference>
<dbReference type="InterPro" id="IPR027417">
    <property type="entry name" value="P-loop_NTPase"/>
</dbReference>
<dbReference type="SUPFAM" id="SSF52540">
    <property type="entry name" value="P-loop containing nucleoside triphosphate hydrolases"/>
    <property type="match status" value="1"/>
</dbReference>
<dbReference type="Pfam" id="PF00265">
    <property type="entry name" value="TK"/>
    <property type="match status" value="1"/>
</dbReference>
<dbReference type="PANTHER" id="PTHR11441">
    <property type="entry name" value="THYMIDINE KINASE"/>
    <property type="match status" value="1"/>
</dbReference>
<evidence type="ECO:0000256" key="7">
    <source>
        <dbReference type="ARBA" id="ARBA00022741"/>
    </source>
</evidence>
<dbReference type="GO" id="GO:0046872">
    <property type="term" value="F:metal ion binding"/>
    <property type="evidence" value="ECO:0007669"/>
    <property type="project" value="UniProtKB-KW"/>
</dbReference>
<keyword evidence="6" id="KW-0479">Metal-binding</keyword>
<keyword evidence="7 12" id="KW-0547">Nucleotide-binding</keyword>
<evidence type="ECO:0000256" key="1">
    <source>
        <dbReference type="ARBA" id="ARBA00007587"/>
    </source>
</evidence>
<keyword evidence="10 12" id="KW-0067">ATP-binding</keyword>
<evidence type="ECO:0000256" key="8">
    <source>
        <dbReference type="ARBA" id="ARBA00022777"/>
    </source>
</evidence>
<evidence type="ECO:0000313" key="14">
    <source>
        <dbReference type="EMBL" id="AYV76886.1"/>
    </source>
</evidence>
<dbReference type="GO" id="GO:0005524">
    <property type="term" value="F:ATP binding"/>
    <property type="evidence" value="ECO:0007669"/>
    <property type="project" value="UniProtKB-KW"/>
</dbReference>
<accession>A0A3G4ZPS0</accession>
<dbReference type="GO" id="GO:0046104">
    <property type="term" value="P:thymidine metabolic process"/>
    <property type="evidence" value="ECO:0007669"/>
    <property type="project" value="TreeGrafter"/>
</dbReference>
<keyword evidence="4 12" id="KW-0237">DNA synthesis</keyword>
<keyword evidence="8 12" id="KW-0418">Kinase</keyword>
<evidence type="ECO:0000256" key="3">
    <source>
        <dbReference type="ARBA" id="ARBA00020079"/>
    </source>
</evidence>
<comment type="catalytic activity">
    <reaction evidence="11 12">
        <text>thymidine + ATP = dTMP + ADP + H(+)</text>
        <dbReference type="Rhea" id="RHEA:19129"/>
        <dbReference type="ChEBI" id="CHEBI:15378"/>
        <dbReference type="ChEBI" id="CHEBI:17748"/>
        <dbReference type="ChEBI" id="CHEBI:30616"/>
        <dbReference type="ChEBI" id="CHEBI:63528"/>
        <dbReference type="ChEBI" id="CHEBI:456216"/>
        <dbReference type="EC" id="2.7.1.21"/>
    </reaction>
</comment>
<keyword evidence="5 12" id="KW-0808">Transferase</keyword>
<evidence type="ECO:0000256" key="13">
    <source>
        <dbReference type="RuleBase" id="RU004165"/>
    </source>
</evidence>
<evidence type="ECO:0000256" key="5">
    <source>
        <dbReference type="ARBA" id="ARBA00022679"/>
    </source>
</evidence>
<dbReference type="Gene3D" id="3.40.50.300">
    <property type="entry name" value="P-loop containing nucleotide triphosphate hydrolases"/>
    <property type="match status" value="1"/>
</dbReference>
<name>A0A3G4ZPS0_9VIRU</name>
<proteinExistence type="inferred from homology"/>
<comment type="similarity">
    <text evidence="1 13">Belongs to the thymidine kinase family.</text>
</comment>
<evidence type="ECO:0000256" key="9">
    <source>
        <dbReference type="ARBA" id="ARBA00022833"/>
    </source>
</evidence>
<reference evidence="14" key="1">
    <citation type="submission" date="2018-10" db="EMBL/GenBank/DDBJ databases">
        <title>Hidden diversity of soil giant viruses.</title>
        <authorList>
            <person name="Schulz F."/>
            <person name="Alteio L."/>
            <person name="Goudeau D."/>
            <person name="Ryan E.M."/>
            <person name="Malmstrom R.R."/>
            <person name="Blanchard J."/>
            <person name="Woyke T."/>
        </authorList>
    </citation>
    <scope>NUCLEOTIDE SEQUENCE</scope>
    <source>
        <strain evidence="14">BAV1</strain>
    </source>
</reference>
<dbReference type="PANTHER" id="PTHR11441:SF0">
    <property type="entry name" value="THYMIDINE KINASE, CYTOSOLIC"/>
    <property type="match status" value="1"/>
</dbReference>
<dbReference type="GO" id="GO:0004797">
    <property type="term" value="F:thymidine kinase activity"/>
    <property type="evidence" value="ECO:0007669"/>
    <property type="project" value="UniProtKB-EC"/>
</dbReference>
<sequence length="249" mass="28290">MSLNLILGNMFSGKTSELIRRYNRYSIGNKKCLMIKYKNDTRYDPFMIVTHDNIKIKAIVCEFLYEADIIISNYDVICIDEVQFYKDANIFCDKWANQGKTVEACGLNGTFNRTQFPIISNLIPLAENITFLKAICKESGEEATFTQLNTDTDGLNKETNELIGGSDKYGAVDRKTYLAKMGEPDYLNQFLNFYAELNGLKNVSLIGYVKEQLGELNRENLKMIGDSALAYYNSLNDHESASESKSENE</sequence>
<gene>
    <name evidence="14" type="ORF">Barrevirus3_6</name>
</gene>
<keyword evidence="9" id="KW-0862">Zinc</keyword>
<evidence type="ECO:0000256" key="6">
    <source>
        <dbReference type="ARBA" id="ARBA00022723"/>
    </source>
</evidence>
<evidence type="ECO:0000256" key="10">
    <source>
        <dbReference type="ARBA" id="ARBA00022840"/>
    </source>
</evidence>
<evidence type="ECO:0000256" key="2">
    <source>
        <dbReference type="ARBA" id="ARBA00012118"/>
    </source>
</evidence>
<dbReference type="SUPFAM" id="SSF57716">
    <property type="entry name" value="Glucocorticoid receptor-like (DNA-binding domain)"/>
    <property type="match status" value="1"/>
</dbReference>
<evidence type="ECO:0000256" key="11">
    <source>
        <dbReference type="ARBA" id="ARBA00048254"/>
    </source>
</evidence>
<dbReference type="GO" id="GO:0071897">
    <property type="term" value="P:DNA biosynthetic process"/>
    <property type="evidence" value="ECO:0007669"/>
    <property type="project" value="UniProtKB-KW"/>
</dbReference>
<dbReference type="Gene3D" id="3.30.60.20">
    <property type="match status" value="1"/>
</dbReference>
<organism evidence="14">
    <name type="scientific">Barrevirus sp</name>
    <dbReference type="NCBI Taxonomy" id="2487763"/>
    <lineage>
        <taxon>Viruses</taxon>
        <taxon>Varidnaviria</taxon>
        <taxon>Bamfordvirae</taxon>
        <taxon>Nucleocytoviricota</taxon>
        <taxon>Megaviricetes</taxon>
        <taxon>Imitervirales</taxon>
        <taxon>Mimiviridae</taxon>
        <taxon>Klosneuvirinae</taxon>
    </lineage>
</organism>